<feature type="compositionally biased region" description="Acidic residues" evidence="3">
    <location>
        <begin position="135"/>
        <end position="146"/>
    </location>
</feature>
<organism evidence="4 5">
    <name type="scientific">Fukomys damarensis</name>
    <name type="common">Damaraland mole rat</name>
    <name type="synonym">Cryptomys damarensis</name>
    <dbReference type="NCBI Taxonomy" id="885580"/>
    <lineage>
        <taxon>Eukaryota</taxon>
        <taxon>Metazoa</taxon>
        <taxon>Chordata</taxon>
        <taxon>Craniata</taxon>
        <taxon>Vertebrata</taxon>
        <taxon>Euteleostomi</taxon>
        <taxon>Mammalia</taxon>
        <taxon>Eutheria</taxon>
        <taxon>Euarchontoglires</taxon>
        <taxon>Glires</taxon>
        <taxon>Rodentia</taxon>
        <taxon>Hystricomorpha</taxon>
        <taxon>Bathyergidae</taxon>
        <taxon>Fukomys</taxon>
    </lineage>
</organism>
<protein>
    <submittedName>
        <fullName evidence="4">Protein FAM92B</fullName>
    </submittedName>
</protein>
<gene>
    <name evidence="4" type="ORF">H920_06719</name>
</gene>
<dbReference type="SUPFAM" id="SSF103657">
    <property type="entry name" value="BAR/IMD domain-like"/>
    <property type="match status" value="1"/>
</dbReference>
<sequence length="158" mass="17315">MVPGTDPSDTSAPCIPGQAESSAQRASVDASRTSRQLEDTVDAFQRRRLEGLQRVFLEFVTVEMVFHAKAVEVYSRACQTLGSYDPEQDLQDFQAKMWGVSGHFEARPLTDAALGLPASQSVHSTLGSQRREEEASGEDSAEETLLEDLQGQEQGPRN</sequence>
<dbReference type="GO" id="GO:0005814">
    <property type="term" value="C:centriole"/>
    <property type="evidence" value="ECO:0007669"/>
    <property type="project" value="UniProtKB-SubCell"/>
</dbReference>
<dbReference type="Proteomes" id="UP000028990">
    <property type="component" value="Unassembled WGS sequence"/>
</dbReference>
<evidence type="ECO:0000256" key="2">
    <source>
        <dbReference type="ARBA" id="ARBA00004120"/>
    </source>
</evidence>
<dbReference type="GO" id="GO:0035869">
    <property type="term" value="C:ciliary transition zone"/>
    <property type="evidence" value="ECO:0007669"/>
    <property type="project" value="TreeGrafter"/>
</dbReference>
<proteinExistence type="predicted"/>
<dbReference type="GO" id="GO:0060271">
    <property type="term" value="P:cilium assembly"/>
    <property type="evidence" value="ECO:0007669"/>
    <property type="project" value="TreeGrafter"/>
</dbReference>
<accession>A0A091DMZ0</accession>
<dbReference type="InterPro" id="IPR009602">
    <property type="entry name" value="CBAR/FAM92"/>
</dbReference>
<dbReference type="InterPro" id="IPR027267">
    <property type="entry name" value="AH/BAR_dom_sf"/>
</dbReference>
<comment type="subcellular location">
    <subcellularLocation>
        <location evidence="2">Cytoplasm</location>
        <location evidence="2">Cytoskeleton</location>
        <location evidence="2">Cilium basal body</location>
    </subcellularLocation>
    <subcellularLocation>
        <location evidence="1">Cytoplasm</location>
        <location evidence="1">Cytoskeleton</location>
        <location evidence="1">Microtubule organizing center</location>
        <location evidence="1">Centrosome</location>
        <location evidence="1">Centriole</location>
    </subcellularLocation>
</comment>
<keyword evidence="5" id="KW-1185">Reference proteome</keyword>
<dbReference type="PANTHER" id="PTHR21223:SF3">
    <property type="entry name" value="CBY1-INTERACTING BAR DOMAIN-CONTAINING PROTEIN 2"/>
    <property type="match status" value="1"/>
</dbReference>
<dbReference type="AlphaFoldDB" id="A0A091DMZ0"/>
<evidence type="ECO:0000313" key="4">
    <source>
        <dbReference type="EMBL" id="KFO31828.1"/>
    </source>
</evidence>
<dbReference type="PANTHER" id="PTHR21223">
    <property type="entry name" value="CBY1-INTERACTING BAR DOMAIN-CONTAINING PROTEIN HOMOLOG"/>
    <property type="match status" value="1"/>
</dbReference>
<dbReference type="STRING" id="885580.ENSFDAP00000008935"/>
<dbReference type="eggNOG" id="ENOG502QT9N">
    <property type="taxonomic scope" value="Eukaryota"/>
</dbReference>
<feature type="region of interest" description="Disordered" evidence="3">
    <location>
        <begin position="118"/>
        <end position="158"/>
    </location>
</feature>
<name>A0A091DMZ0_FUKDA</name>
<evidence type="ECO:0000313" key="5">
    <source>
        <dbReference type="Proteomes" id="UP000028990"/>
    </source>
</evidence>
<dbReference type="Pfam" id="PF06730">
    <property type="entry name" value="FAM92"/>
    <property type="match status" value="1"/>
</dbReference>
<feature type="compositionally biased region" description="Polar residues" evidence="3">
    <location>
        <begin position="19"/>
        <end position="34"/>
    </location>
</feature>
<dbReference type="GO" id="GO:0036064">
    <property type="term" value="C:ciliary basal body"/>
    <property type="evidence" value="ECO:0007669"/>
    <property type="project" value="TreeGrafter"/>
</dbReference>
<dbReference type="Gene3D" id="1.20.1270.60">
    <property type="entry name" value="Arfaptin homology (AH) domain/BAR domain"/>
    <property type="match status" value="1"/>
</dbReference>
<feature type="region of interest" description="Disordered" evidence="3">
    <location>
        <begin position="1"/>
        <end position="34"/>
    </location>
</feature>
<evidence type="ECO:0000256" key="3">
    <source>
        <dbReference type="SAM" id="MobiDB-lite"/>
    </source>
</evidence>
<reference evidence="4 5" key="1">
    <citation type="submission" date="2013-11" db="EMBL/GenBank/DDBJ databases">
        <title>The Damaraland mole rat (Fukomys damarensis) genome and evolution of African mole rats.</title>
        <authorList>
            <person name="Gladyshev V.N."/>
            <person name="Fang X."/>
        </authorList>
    </citation>
    <scope>NUCLEOTIDE SEQUENCE [LARGE SCALE GENOMIC DNA]</scope>
    <source>
        <tissue evidence="4">Liver</tissue>
    </source>
</reference>
<evidence type="ECO:0000256" key="1">
    <source>
        <dbReference type="ARBA" id="ARBA00004114"/>
    </source>
</evidence>
<feature type="compositionally biased region" description="Polar residues" evidence="3">
    <location>
        <begin position="118"/>
        <end position="128"/>
    </location>
</feature>
<dbReference type="EMBL" id="KN122240">
    <property type="protein sequence ID" value="KFO31828.1"/>
    <property type="molecule type" value="Genomic_DNA"/>
</dbReference>